<dbReference type="GO" id="GO:0007166">
    <property type="term" value="P:cell surface receptor signaling pathway"/>
    <property type="evidence" value="ECO:0007669"/>
    <property type="project" value="InterPro"/>
</dbReference>
<evidence type="ECO:0000313" key="2">
    <source>
        <dbReference type="Proteomes" id="UP000789396"/>
    </source>
</evidence>
<accession>A0A9N9GCL3</accession>
<gene>
    <name evidence="1" type="ORF">RFULGI_LOCUS6294</name>
</gene>
<dbReference type="OrthoDB" id="346907at2759"/>
<dbReference type="AlphaFoldDB" id="A0A9N9GCL3"/>
<dbReference type="Proteomes" id="UP000789396">
    <property type="component" value="Unassembled WGS sequence"/>
</dbReference>
<dbReference type="SUPFAM" id="SSF81901">
    <property type="entry name" value="HCP-like"/>
    <property type="match status" value="1"/>
</dbReference>
<protein>
    <submittedName>
        <fullName evidence="1">9792_t:CDS:1</fullName>
    </submittedName>
</protein>
<dbReference type="Gene3D" id="1.25.40.10">
    <property type="entry name" value="Tetratricopeptide repeat domain"/>
    <property type="match status" value="1"/>
</dbReference>
<evidence type="ECO:0000313" key="1">
    <source>
        <dbReference type="EMBL" id="CAG8592665.1"/>
    </source>
</evidence>
<keyword evidence="2" id="KW-1185">Reference proteome</keyword>
<feature type="non-terminal residue" evidence="1">
    <location>
        <position position="295"/>
    </location>
</feature>
<dbReference type="Gene3D" id="1.20.930.20">
    <property type="entry name" value="Adaptor protein Cbl, N-terminal domain"/>
    <property type="match status" value="1"/>
</dbReference>
<comment type="caution">
    <text evidence="1">The sequence shown here is derived from an EMBL/GenBank/DDBJ whole genome shotgun (WGS) entry which is preliminary data.</text>
</comment>
<dbReference type="InterPro" id="IPR036537">
    <property type="entry name" value="Adaptor_Cbl_N_dom_sf"/>
</dbReference>
<dbReference type="InterPro" id="IPR059179">
    <property type="entry name" value="MLKL-like_MCAfunc"/>
</dbReference>
<proteinExistence type="predicted"/>
<dbReference type="InterPro" id="IPR011990">
    <property type="entry name" value="TPR-like_helical_dom_sf"/>
</dbReference>
<dbReference type="EMBL" id="CAJVPZ010007972">
    <property type="protein sequence ID" value="CAG8592665.1"/>
    <property type="molecule type" value="Genomic_DNA"/>
</dbReference>
<dbReference type="CDD" id="cd21037">
    <property type="entry name" value="MLKL_NTD"/>
    <property type="match status" value="1"/>
</dbReference>
<reference evidence="1" key="1">
    <citation type="submission" date="2021-06" db="EMBL/GenBank/DDBJ databases">
        <authorList>
            <person name="Kallberg Y."/>
            <person name="Tangrot J."/>
            <person name="Rosling A."/>
        </authorList>
    </citation>
    <scope>NUCLEOTIDE SEQUENCE</scope>
    <source>
        <strain evidence="1">IN212</strain>
    </source>
</reference>
<sequence>MVENNDIEINVSKLDCVKEVISTAETVSTAVSAFVPIAAVATAVLKLCEEICIIYQTAQCNEGMCGILLDQVQLAEYPIKKLLRRKDASLDKEYCNNLIKFRQTLEKIKNFAKQVSQLRGFKKFSTANNVKETFDILSKEFDTRMKVLNFSTLTLNEEQRIIDQQRIDNGLKRIIDWMDKLDDKVDTKLQFAAEMINRADDDKSDFKPTSIDPKLLQDLTVSVRSGKVVKKKYISQQTEVAYRKELIKYLTMGANNGNRDALFNLGNMTYKKDFEQGLNYLKLAAIKGHPKAIEK</sequence>
<organism evidence="1 2">
    <name type="scientific">Racocetra fulgida</name>
    <dbReference type="NCBI Taxonomy" id="60492"/>
    <lineage>
        <taxon>Eukaryota</taxon>
        <taxon>Fungi</taxon>
        <taxon>Fungi incertae sedis</taxon>
        <taxon>Mucoromycota</taxon>
        <taxon>Glomeromycotina</taxon>
        <taxon>Glomeromycetes</taxon>
        <taxon>Diversisporales</taxon>
        <taxon>Gigasporaceae</taxon>
        <taxon>Racocetra</taxon>
    </lineage>
</organism>
<name>A0A9N9GCL3_9GLOM</name>